<proteinExistence type="predicted"/>
<keyword evidence="2" id="KW-1185">Reference proteome</keyword>
<dbReference type="EMBL" id="WMBR01000001">
    <property type="protein sequence ID" value="MXP21244.1"/>
    <property type="molecule type" value="Genomic_DNA"/>
</dbReference>
<dbReference type="InterPro" id="IPR011008">
    <property type="entry name" value="Dimeric_a/b-barrel"/>
</dbReference>
<evidence type="ECO:0000313" key="1">
    <source>
        <dbReference type="EMBL" id="MXP21244.1"/>
    </source>
</evidence>
<dbReference type="Pfam" id="PF08803">
    <property type="entry name" value="ydhR"/>
    <property type="match status" value="1"/>
</dbReference>
<evidence type="ECO:0000313" key="2">
    <source>
        <dbReference type="Proteomes" id="UP000475545"/>
    </source>
</evidence>
<dbReference type="Proteomes" id="UP000475545">
    <property type="component" value="Unassembled WGS sequence"/>
</dbReference>
<dbReference type="AlphaFoldDB" id="A0A6L7GMS7"/>
<dbReference type="SUPFAM" id="SSF54909">
    <property type="entry name" value="Dimeric alpha+beta barrel"/>
    <property type="match status" value="1"/>
</dbReference>
<dbReference type="PANTHER" id="PTHR39169">
    <property type="match status" value="1"/>
</dbReference>
<organism evidence="1 2">
    <name type="scientific">Gordonia mangrovi</name>
    <dbReference type="NCBI Taxonomy" id="2665643"/>
    <lineage>
        <taxon>Bacteria</taxon>
        <taxon>Bacillati</taxon>
        <taxon>Actinomycetota</taxon>
        <taxon>Actinomycetes</taxon>
        <taxon>Mycobacteriales</taxon>
        <taxon>Gordoniaceae</taxon>
        <taxon>Gordonia</taxon>
    </lineage>
</organism>
<gene>
    <name evidence="1" type="ORF">GIY30_07740</name>
</gene>
<dbReference type="InterPro" id="IPR014910">
    <property type="entry name" value="YdhR"/>
</dbReference>
<evidence type="ECO:0008006" key="3">
    <source>
        <dbReference type="Google" id="ProtNLM"/>
    </source>
</evidence>
<protein>
    <recommendedName>
        <fullName evidence="3">Monooxygenase</fullName>
    </recommendedName>
</protein>
<name>A0A6L7GMS7_9ACTN</name>
<dbReference type="Gene3D" id="3.30.70.100">
    <property type="match status" value="1"/>
</dbReference>
<dbReference type="PANTHER" id="PTHR39169:SF1">
    <property type="entry name" value="MONOOXYGENASE YDHR-RELATED"/>
    <property type="match status" value="1"/>
</dbReference>
<reference evidence="1 2" key="1">
    <citation type="submission" date="2019-11" db="EMBL/GenBank/DDBJ databases">
        <title>Gordonia sp. nov., a novel actinobacterium isolated from mangrove soil in Hainan.</title>
        <authorList>
            <person name="Huang X."/>
            <person name="Xie Y."/>
            <person name="Chu X."/>
            <person name="Xiao K."/>
        </authorList>
    </citation>
    <scope>NUCLEOTIDE SEQUENCE [LARGE SCALE GENOMIC DNA]</scope>
    <source>
        <strain evidence="1 2">HNM0687</strain>
    </source>
</reference>
<sequence length="116" mass="12412">MTLLQVNYERALPHDDEEQATALRHAAQAISGLPGLIWKIWLYDDDAHVAGGLYLFDSEANARRWGDGPMETALGSHPGIGRIDKRYFAVDAELSAVTGAQPTLAPAPLAARSGGS</sequence>
<comment type="caution">
    <text evidence="1">The sequence shown here is derived from an EMBL/GenBank/DDBJ whole genome shotgun (WGS) entry which is preliminary data.</text>
</comment>
<accession>A0A6L7GMS7</accession>
<dbReference type="RefSeq" id="WP_160901270.1">
    <property type="nucleotide sequence ID" value="NZ_CP102850.1"/>
</dbReference>